<dbReference type="EMBL" id="JAWDGP010005718">
    <property type="protein sequence ID" value="KAK3753147.1"/>
    <property type="molecule type" value="Genomic_DNA"/>
</dbReference>
<evidence type="ECO:0000256" key="1">
    <source>
        <dbReference type="SAM" id="MobiDB-lite"/>
    </source>
</evidence>
<name>A0AAE0YQA6_9GAST</name>
<dbReference type="AlphaFoldDB" id="A0AAE0YQA6"/>
<gene>
    <name evidence="2" type="ORF">RRG08_024424</name>
</gene>
<sequence length="137" mass="14513">MLNRLVGDRTCETNCILGVLGCNTYVFNNKDMRRKVKALDTFPGFLKAPGFSLRSARLRGHLKRIGTGSTQCTAAPQLGKRAGGSSYSPHLASQHASASLSRGHVSGGPNFLSRQSGVHLSPLLHPISPASVPGSVF</sequence>
<comment type="caution">
    <text evidence="2">The sequence shown here is derived from an EMBL/GenBank/DDBJ whole genome shotgun (WGS) entry which is preliminary data.</text>
</comment>
<organism evidence="2 3">
    <name type="scientific">Elysia crispata</name>
    <name type="common">lettuce slug</name>
    <dbReference type="NCBI Taxonomy" id="231223"/>
    <lineage>
        <taxon>Eukaryota</taxon>
        <taxon>Metazoa</taxon>
        <taxon>Spiralia</taxon>
        <taxon>Lophotrochozoa</taxon>
        <taxon>Mollusca</taxon>
        <taxon>Gastropoda</taxon>
        <taxon>Heterobranchia</taxon>
        <taxon>Euthyneura</taxon>
        <taxon>Panpulmonata</taxon>
        <taxon>Sacoglossa</taxon>
        <taxon>Placobranchoidea</taxon>
        <taxon>Plakobranchidae</taxon>
        <taxon>Elysia</taxon>
    </lineage>
</organism>
<reference evidence="2" key="1">
    <citation type="journal article" date="2023" name="G3 (Bethesda)">
        <title>A reference genome for the long-term kleptoplast-retaining sea slug Elysia crispata morphotype clarki.</title>
        <authorList>
            <person name="Eastman K.E."/>
            <person name="Pendleton A.L."/>
            <person name="Shaikh M.A."/>
            <person name="Suttiyut T."/>
            <person name="Ogas R."/>
            <person name="Tomko P."/>
            <person name="Gavelis G."/>
            <person name="Widhalm J.R."/>
            <person name="Wisecaver J.H."/>
        </authorList>
    </citation>
    <scope>NUCLEOTIDE SEQUENCE</scope>
    <source>
        <strain evidence="2">ECLA1</strain>
    </source>
</reference>
<feature type="region of interest" description="Disordered" evidence="1">
    <location>
        <begin position="73"/>
        <end position="93"/>
    </location>
</feature>
<proteinExistence type="predicted"/>
<dbReference type="Proteomes" id="UP001283361">
    <property type="component" value="Unassembled WGS sequence"/>
</dbReference>
<protein>
    <submittedName>
        <fullName evidence="2">Uncharacterized protein</fullName>
    </submittedName>
</protein>
<accession>A0AAE0YQA6</accession>
<evidence type="ECO:0000313" key="2">
    <source>
        <dbReference type="EMBL" id="KAK3753147.1"/>
    </source>
</evidence>
<evidence type="ECO:0000313" key="3">
    <source>
        <dbReference type="Proteomes" id="UP001283361"/>
    </source>
</evidence>
<keyword evidence="3" id="KW-1185">Reference proteome</keyword>